<organism evidence="1 2">
    <name type="scientific">Nitratireductor pacificus pht-3B</name>
    <dbReference type="NCBI Taxonomy" id="391937"/>
    <lineage>
        <taxon>Bacteria</taxon>
        <taxon>Pseudomonadati</taxon>
        <taxon>Pseudomonadota</taxon>
        <taxon>Alphaproteobacteria</taxon>
        <taxon>Hyphomicrobiales</taxon>
        <taxon>Phyllobacteriaceae</taxon>
        <taxon>Nitratireductor</taxon>
    </lineage>
</organism>
<dbReference type="eggNOG" id="ENOG5033ZU4">
    <property type="taxonomic scope" value="Bacteria"/>
</dbReference>
<comment type="caution">
    <text evidence="1">The sequence shown here is derived from an EMBL/GenBank/DDBJ whole genome shotgun (WGS) entry which is preliminary data.</text>
</comment>
<dbReference type="Proteomes" id="UP000006786">
    <property type="component" value="Unassembled WGS sequence"/>
</dbReference>
<gene>
    <name evidence="1" type="ORF">NA2_01190</name>
</gene>
<dbReference type="EMBL" id="AMRM01000001">
    <property type="protein sequence ID" value="EKF20950.1"/>
    <property type="molecule type" value="Genomic_DNA"/>
</dbReference>
<name>K2MJQ6_9HYPH</name>
<evidence type="ECO:0000313" key="1">
    <source>
        <dbReference type="EMBL" id="EKF20950.1"/>
    </source>
</evidence>
<reference evidence="1 2" key="1">
    <citation type="journal article" date="2012" name="J. Bacteriol.">
        <title>Genome Sequence of Nitratireductor pacificus Type Strain pht-3B.</title>
        <authorList>
            <person name="Lai Q."/>
            <person name="Li G."/>
            <person name="Shao Z."/>
        </authorList>
    </citation>
    <scope>NUCLEOTIDE SEQUENCE [LARGE SCALE GENOMIC DNA]</scope>
    <source>
        <strain evidence="2">pht-3B</strain>
    </source>
</reference>
<evidence type="ECO:0000313" key="2">
    <source>
        <dbReference type="Proteomes" id="UP000006786"/>
    </source>
</evidence>
<dbReference type="AlphaFoldDB" id="K2MJQ6"/>
<dbReference type="STRING" id="391937.NA2_01190"/>
<dbReference type="PATRIC" id="fig|391937.3.peg.247"/>
<dbReference type="RefSeq" id="WP_008593253.1">
    <property type="nucleotide sequence ID" value="NZ_AMRM01000001.1"/>
</dbReference>
<keyword evidence="2" id="KW-1185">Reference proteome</keyword>
<protein>
    <submittedName>
        <fullName evidence="1">Uncharacterized protein</fullName>
    </submittedName>
</protein>
<dbReference type="OrthoDB" id="5856427at2"/>
<accession>K2MJQ6</accession>
<proteinExistence type="predicted"/>
<sequence length="140" mass="14922">MLPLLTASAVLAQENQYIINQNQTGLTLPGVAMPNGFDEVRAADGTTCRSSMAGSGAYLDSGVIGGGLNGSSNSVSAYGRLVMPLGEKPPRLNCDRLYQLELRRLELEVRLLQQGLDPRATTIGVDARTASEGWTNEGRK</sequence>